<accession>A0A6C0GPT1</accession>
<dbReference type="PANTHER" id="PTHR18964">
    <property type="entry name" value="ROK (REPRESSOR, ORF, KINASE) FAMILY"/>
    <property type="match status" value="1"/>
</dbReference>
<dbReference type="InterPro" id="IPR043129">
    <property type="entry name" value="ATPase_NBD"/>
</dbReference>
<sequence length="333" mass="35691">MSKTEVTLGIDIGGTNTKIGFVDRAGNCLVATSMPTVAPVEVGPAEELSLFLERLYQTIEKTYASIADTTELKGIGMGVPNGNYYKGTVEKPTNLNWEQYVPLARILQEKYGIPAVLTNDAKAAALGELKYGVAKGMKNFLVVTLGTGLGSGFYVNGDIMYGADGFAGELGHVTVKVNGRMCGCGKKGCLETYVSATGIRRTVYKLLADHTEDSPLRKVSFDDLTGEMITEAALKGDKIAIEAFEYTGRILGLKLADVVAIAMPEAIILFGGLTRAGDYLFEPTRKYMEQYIMGLYKGKVKILGSGLVGANTAVLGASALIWNELDKRQLQPA</sequence>
<comment type="similarity">
    <text evidence="1">Belongs to the ROK (NagC/XylR) family.</text>
</comment>
<protein>
    <submittedName>
        <fullName evidence="2">ROK family protein</fullName>
    </submittedName>
</protein>
<evidence type="ECO:0000313" key="2">
    <source>
        <dbReference type="EMBL" id="QHT69613.1"/>
    </source>
</evidence>
<dbReference type="SUPFAM" id="SSF53067">
    <property type="entry name" value="Actin-like ATPase domain"/>
    <property type="match status" value="1"/>
</dbReference>
<dbReference type="AlphaFoldDB" id="A0A6C0GPT1"/>
<name>A0A6C0GPT1_9BACT</name>
<gene>
    <name evidence="2" type="ORF">GXP67_24675</name>
</gene>
<dbReference type="RefSeq" id="WP_162445600.1">
    <property type="nucleotide sequence ID" value="NZ_CP048222.1"/>
</dbReference>
<dbReference type="KEGG" id="rhoz:GXP67_24675"/>
<evidence type="ECO:0000313" key="3">
    <source>
        <dbReference type="Proteomes" id="UP000480178"/>
    </source>
</evidence>
<keyword evidence="3" id="KW-1185">Reference proteome</keyword>
<dbReference type="EMBL" id="CP048222">
    <property type="protein sequence ID" value="QHT69613.1"/>
    <property type="molecule type" value="Genomic_DNA"/>
</dbReference>
<reference evidence="2 3" key="1">
    <citation type="submission" date="2020-01" db="EMBL/GenBank/DDBJ databases">
        <authorList>
            <person name="Kim M.K."/>
        </authorList>
    </citation>
    <scope>NUCLEOTIDE SEQUENCE [LARGE SCALE GENOMIC DNA]</scope>
    <source>
        <strain evidence="2 3">172606-1</strain>
    </source>
</reference>
<proteinExistence type="inferred from homology"/>
<dbReference type="InterPro" id="IPR049874">
    <property type="entry name" value="ROK_cs"/>
</dbReference>
<evidence type="ECO:0000256" key="1">
    <source>
        <dbReference type="ARBA" id="ARBA00006479"/>
    </source>
</evidence>
<dbReference type="Proteomes" id="UP000480178">
    <property type="component" value="Chromosome"/>
</dbReference>
<dbReference type="InterPro" id="IPR000600">
    <property type="entry name" value="ROK"/>
</dbReference>
<dbReference type="PROSITE" id="PS01125">
    <property type="entry name" value="ROK"/>
    <property type="match status" value="1"/>
</dbReference>
<organism evidence="2 3">
    <name type="scientific">Rhodocytophaga rosea</name>
    <dbReference type="NCBI Taxonomy" id="2704465"/>
    <lineage>
        <taxon>Bacteria</taxon>
        <taxon>Pseudomonadati</taxon>
        <taxon>Bacteroidota</taxon>
        <taxon>Cytophagia</taxon>
        <taxon>Cytophagales</taxon>
        <taxon>Rhodocytophagaceae</taxon>
        <taxon>Rhodocytophaga</taxon>
    </lineage>
</organism>
<dbReference type="Gene3D" id="3.30.420.40">
    <property type="match status" value="2"/>
</dbReference>
<dbReference type="Pfam" id="PF00480">
    <property type="entry name" value="ROK"/>
    <property type="match status" value="1"/>
</dbReference>
<dbReference type="PANTHER" id="PTHR18964:SF149">
    <property type="entry name" value="BIFUNCTIONAL UDP-N-ACETYLGLUCOSAMINE 2-EPIMERASE_N-ACETYLMANNOSAMINE KINASE"/>
    <property type="match status" value="1"/>
</dbReference>